<dbReference type="EMBL" id="SNQI01000005">
    <property type="protein sequence ID" value="TEW72469.1"/>
    <property type="molecule type" value="Genomic_DNA"/>
</dbReference>
<gene>
    <name evidence="3" type="ORF">E2488_13520</name>
</gene>
<keyword evidence="1" id="KW-0732">Signal</keyword>
<reference evidence="3 4" key="1">
    <citation type="journal article" date="2011" name="J. Microbiol.">
        <title>Gramella jeungdoensis sp. nov., isolated from a solar saltern in Korea.</title>
        <authorList>
            <person name="Joung Y."/>
            <person name="Kim H."/>
            <person name="Jang T."/>
            <person name="Ahn T.S."/>
            <person name="Joh K."/>
        </authorList>
    </citation>
    <scope>NUCLEOTIDE SEQUENCE [LARGE SCALE GENOMIC DNA]</scope>
    <source>
        <strain evidence="3 4">KCTC 23123</strain>
    </source>
</reference>
<keyword evidence="4" id="KW-1185">Reference proteome</keyword>
<dbReference type="AlphaFoldDB" id="A0A4Y8APD7"/>
<comment type="caution">
    <text evidence="3">The sequence shown here is derived from an EMBL/GenBank/DDBJ whole genome shotgun (WGS) entry which is preliminary data.</text>
</comment>
<evidence type="ECO:0000313" key="3">
    <source>
        <dbReference type="EMBL" id="TEW72469.1"/>
    </source>
</evidence>
<dbReference type="Proteomes" id="UP000298517">
    <property type="component" value="Unassembled WGS sequence"/>
</dbReference>
<evidence type="ECO:0000313" key="4">
    <source>
        <dbReference type="Proteomes" id="UP000298517"/>
    </source>
</evidence>
<dbReference type="InterPro" id="IPR045743">
    <property type="entry name" value="DUF6089"/>
</dbReference>
<organism evidence="3 4">
    <name type="scientific">Gramella jeungdoensis</name>
    <dbReference type="NCBI Taxonomy" id="708091"/>
    <lineage>
        <taxon>Bacteria</taxon>
        <taxon>Pseudomonadati</taxon>
        <taxon>Bacteroidota</taxon>
        <taxon>Flavobacteriia</taxon>
        <taxon>Flavobacteriales</taxon>
        <taxon>Flavobacteriaceae</taxon>
        <taxon>Christiangramia</taxon>
    </lineage>
</organism>
<proteinExistence type="predicted"/>
<dbReference type="OrthoDB" id="654178at2"/>
<dbReference type="Pfam" id="PF19573">
    <property type="entry name" value="DUF6089"/>
    <property type="match status" value="1"/>
</dbReference>
<accession>A0A4Y8APD7</accession>
<protein>
    <recommendedName>
        <fullName evidence="2">DUF6089 domain-containing protein</fullName>
    </recommendedName>
</protein>
<feature type="signal peptide" evidence="1">
    <location>
        <begin position="1"/>
        <end position="19"/>
    </location>
</feature>
<dbReference type="InterPro" id="IPR011250">
    <property type="entry name" value="OMP/PagP_B-barrel"/>
</dbReference>
<dbReference type="RefSeq" id="WP_134248913.1">
    <property type="nucleotide sequence ID" value="NZ_SNQI01000005.1"/>
</dbReference>
<dbReference type="Gene3D" id="2.40.160.20">
    <property type="match status" value="1"/>
</dbReference>
<feature type="domain" description="DUF6089" evidence="2">
    <location>
        <begin position="2"/>
        <end position="223"/>
    </location>
</feature>
<dbReference type="SUPFAM" id="SSF56925">
    <property type="entry name" value="OMPA-like"/>
    <property type="match status" value="1"/>
</dbReference>
<evidence type="ECO:0000259" key="2">
    <source>
        <dbReference type="Pfam" id="PF19573"/>
    </source>
</evidence>
<name>A0A4Y8APD7_9FLAO</name>
<feature type="chain" id="PRO_5021482716" description="DUF6089 domain-containing protein" evidence="1">
    <location>
        <begin position="20"/>
        <end position="226"/>
    </location>
</feature>
<evidence type="ECO:0000256" key="1">
    <source>
        <dbReference type="SAM" id="SignalP"/>
    </source>
</evidence>
<sequence>MKKNIVLIAFICITTSSFAQIHEIGILAGGSNYIGDIGSEYYINPNSFMGGVIYKWNVNPRISYRGTFTFTQLIADDANATNQARLNRGINFKNSLKELALGLEFNYFEYNLDDFSKTKTPYLLVEIAAFNYKTIVSGTDESNYEYETNTSFAIPFGVGYKTKLFGDFAIALELKARYTFVDNLDFNNDKIDSLKFGNPNSNDWYIFSGFNLVYTFGRPPCYSTPY</sequence>